<dbReference type="InterPro" id="IPR000653">
    <property type="entry name" value="DegT/StrS_aminotransferase"/>
</dbReference>
<sequence>MNVSFLDLKGIHQEIESELKNVFEKVLHSGWYIMGPELESFEQEFAEYCGVDYSIGVGNGLEALFLLMKAYDIGPGDEVLVPANTFIATWLAVTQAGATPVPVKADTNTCNISVHHIEDAITSKTRAIIPVHLYGQPADMDEINRIAKKHNLVVIEDAAQAQGAYYKGRKVGSLGNAAATSFYPGKNIGCLGDGGAVLTSDKVIAEKIRKLRSYGSTIKYQHDIIGYNSRLDELQAAILRVKLKHLDRWNSRRTLIAEKYCAELNDIGIQLPFVPEWAKPVWHLFVIQSQNRDELQDYLKNNNVQSLIHYPIPPVLQECYKDLTEERFFQHDDLANKILSLPIYPTMSSEETDRVIEVIKSFQMKKNR</sequence>
<dbReference type="PIRSF" id="PIRSF000390">
    <property type="entry name" value="PLP_StrS"/>
    <property type="match status" value="1"/>
</dbReference>
<evidence type="ECO:0000313" key="7">
    <source>
        <dbReference type="Proteomes" id="UP000500801"/>
    </source>
</evidence>
<name>A0AAE6Z324_9GAMM</name>
<dbReference type="EMBL" id="CP033622">
    <property type="protein sequence ID" value="QIZ52425.1"/>
    <property type="molecule type" value="Genomic_DNA"/>
</dbReference>
<dbReference type="GO" id="GO:0008483">
    <property type="term" value="F:transaminase activity"/>
    <property type="evidence" value="ECO:0007669"/>
    <property type="project" value="UniProtKB-KW"/>
</dbReference>
<dbReference type="GO" id="GO:0030170">
    <property type="term" value="F:pyridoxal phosphate binding"/>
    <property type="evidence" value="ECO:0007669"/>
    <property type="project" value="TreeGrafter"/>
</dbReference>
<feature type="active site" description="Proton acceptor" evidence="3">
    <location>
        <position position="186"/>
    </location>
</feature>
<dbReference type="Pfam" id="PF01041">
    <property type="entry name" value="DegT_DnrJ_EryC1"/>
    <property type="match status" value="1"/>
</dbReference>
<dbReference type="SUPFAM" id="SSF53383">
    <property type="entry name" value="PLP-dependent transferases"/>
    <property type="match status" value="1"/>
</dbReference>
<evidence type="ECO:0000256" key="3">
    <source>
        <dbReference type="PIRSR" id="PIRSR000390-1"/>
    </source>
</evidence>
<dbReference type="InterPro" id="IPR015422">
    <property type="entry name" value="PyrdxlP-dep_Trfase_small"/>
</dbReference>
<accession>A0AAE6Z324</accession>
<gene>
    <name evidence="6" type="ORF">DWG24_17575</name>
</gene>
<proteinExistence type="inferred from homology"/>
<keyword evidence="1 4" id="KW-0663">Pyridoxal phosphate</keyword>
<dbReference type="Gene3D" id="3.90.1150.10">
    <property type="entry name" value="Aspartate Aminotransferase, domain 1"/>
    <property type="match status" value="1"/>
</dbReference>
<dbReference type="PANTHER" id="PTHR30244:SF36">
    <property type="entry name" value="3-OXO-GLUCOSE-6-PHOSPHATE:GLUTAMATE AMINOTRANSFERASE"/>
    <property type="match status" value="1"/>
</dbReference>
<keyword evidence="6" id="KW-0808">Transferase</keyword>
<evidence type="ECO:0000256" key="1">
    <source>
        <dbReference type="ARBA" id="ARBA00022898"/>
    </source>
</evidence>
<dbReference type="AlphaFoldDB" id="A0AAE6Z324"/>
<dbReference type="RefSeq" id="WP_168363461.1">
    <property type="nucleotide sequence ID" value="NZ_CP033622.1"/>
</dbReference>
<comment type="similarity">
    <text evidence="2 5">Belongs to the DegT/DnrJ/EryC1 family.</text>
</comment>
<dbReference type="CDD" id="cd00616">
    <property type="entry name" value="AHBA_syn"/>
    <property type="match status" value="1"/>
</dbReference>
<evidence type="ECO:0000256" key="4">
    <source>
        <dbReference type="PIRSR" id="PIRSR000390-2"/>
    </source>
</evidence>
<evidence type="ECO:0000313" key="6">
    <source>
        <dbReference type="EMBL" id="QIZ52425.1"/>
    </source>
</evidence>
<feature type="modified residue" description="N6-(pyridoxal phosphate)lysine" evidence="4">
    <location>
        <position position="186"/>
    </location>
</feature>
<protein>
    <submittedName>
        <fullName evidence="6">DegT/DnrJ/EryC1/StrS family aminotransferase</fullName>
    </submittedName>
</protein>
<dbReference type="InterPro" id="IPR015421">
    <property type="entry name" value="PyrdxlP-dep_Trfase_major"/>
</dbReference>
<dbReference type="PANTHER" id="PTHR30244">
    <property type="entry name" value="TRANSAMINASE"/>
    <property type="match status" value="1"/>
</dbReference>
<dbReference type="GO" id="GO:0000271">
    <property type="term" value="P:polysaccharide biosynthetic process"/>
    <property type="evidence" value="ECO:0007669"/>
    <property type="project" value="TreeGrafter"/>
</dbReference>
<evidence type="ECO:0000256" key="5">
    <source>
        <dbReference type="RuleBase" id="RU004508"/>
    </source>
</evidence>
<dbReference type="FunFam" id="3.40.640.10:FF:000089">
    <property type="entry name" value="Aminotransferase, DegT/DnrJ/EryC1/StrS family"/>
    <property type="match status" value="1"/>
</dbReference>
<organism evidence="6 7">
    <name type="scientific">Dickeya zeae</name>
    <dbReference type="NCBI Taxonomy" id="204042"/>
    <lineage>
        <taxon>Bacteria</taxon>
        <taxon>Pseudomonadati</taxon>
        <taxon>Pseudomonadota</taxon>
        <taxon>Gammaproteobacteria</taxon>
        <taxon>Enterobacterales</taxon>
        <taxon>Pectobacteriaceae</taxon>
        <taxon>Dickeya</taxon>
    </lineage>
</organism>
<keyword evidence="6" id="KW-0032">Aminotransferase</keyword>
<evidence type="ECO:0000256" key="2">
    <source>
        <dbReference type="ARBA" id="ARBA00037999"/>
    </source>
</evidence>
<dbReference type="InterPro" id="IPR015424">
    <property type="entry name" value="PyrdxlP-dep_Trfase"/>
</dbReference>
<reference evidence="6 7" key="1">
    <citation type="submission" date="2018-11" db="EMBL/GenBank/DDBJ databases">
        <title>Complete genome sequence of Dickeya zeae strain CE1 infecting Canna edulis Ker-Gawl. in China.</title>
        <authorList>
            <person name="Zhang J."/>
            <person name="Lin B."/>
            <person name="Shen H."/>
            <person name="Jiang S."/>
            <person name="Pu X."/>
            <person name="Sun D."/>
        </authorList>
    </citation>
    <scope>NUCLEOTIDE SEQUENCE [LARGE SCALE GENOMIC DNA]</scope>
    <source>
        <strain evidence="6 7">CE1</strain>
    </source>
</reference>
<dbReference type="Proteomes" id="UP000500801">
    <property type="component" value="Chromosome"/>
</dbReference>
<dbReference type="Gene3D" id="3.40.640.10">
    <property type="entry name" value="Type I PLP-dependent aspartate aminotransferase-like (Major domain)"/>
    <property type="match status" value="1"/>
</dbReference>